<dbReference type="EMBL" id="JAWZYT010000860">
    <property type="protein sequence ID" value="KAK4318153.1"/>
    <property type="molecule type" value="Genomic_DNA"/>
</dbReference>
<feature type="transmembrane region" description="Helical" evidence="6">
    <location>
        <begin position="209"/>
        <end position="227"/>
    </location>
</feature>
<feature type="compositionally biased region" description="Low complexity" evidence="5">
    <location>
        <begin position="42"/>
        <end position="54"/>
    </location>
</feature>
<evidence type="ECO:0000256" key="6">
    <source>
        <dbReference type="SAM" id="Phobius"/>
    </source>
</evidence>
<keyword evidence="2 6" id="KW-0812">Transmembrane</keyword>
<name>A0AAE1UBM0_9EUCA</name>
<dbReference type="Gene3D" id="1.20.1740.10">
    <property type="entry name" value="Amino acid/polyamine transporter I"/>
    <property type="match status" value="1"/>
</dbReference>
<keyword evidence="8" id="KW-1185">Reference proteome</keyword>
<feature type="transmembrane region" description="Helical" evidence="6">
    <location>
        <begin position="166"/>
        <end position="189"/>
    </location>
</feature>
<accession>A0AAE1UBM0</accession>
<dbReference type="Pfam" id="PF13520">
    <property type="entry name" value="AA_permease_2"/>
    <property type="match status" value="1"/>
</dbReference>
<organism evidence="7 8">
    <name type="scientific">Petrolisthes manimaculis</name>
    <dbReference type="NCBI Taxonomy" id="1843537"/>
    <lineage>
        <taxon>Eukaryota</taxon>
        <taxon>Metazoa</taxon>
        <taxon>Ecdysozoa</taxon>
        <taxon>Arthropoda</taxon>
        <taxon>Crustacea</taxon>
        <taxon>Multicrustacea</taxon>
        <taxon>Malacostraca</taxon>
        <taxon>Eumalacostraca</taxon>
        <taxon>Eucarida</taxon>
        <taxon>Decapoda</taxon>
        <taxon>Pleocyemata</taxon>
        <taxon>Anomura</taxon>
        <taxon>Galatheoidea</taxon>
        <taxon>Porcellanidae</taxon>
        <taxon>Petrolisthes</taxon>
    </lineage>
</organism>
<sequence length="321" mass="35760">MESLNLTEPPVLEVMDMEERSVDAVPCAEGRRESVDKKWEQSPLDISYSPSSSLQHPCPPMRTTDNFPGQAKNSLDDNDGDDNKQIVKLRKEIGLVDCVGLIVGNIIGSGIFVSPRSVLHYTGSVGMSLVMWVFSIVGALCLMELGTMIPQSGGNYAYIHEAYGPLPAFMLLWMSVTIGIPSSRAITSLTFANYLLQPFFPVGQEPPQLPLRFVAILLILTLTFINTKKVKWAIKVQDTLAVFKVFVLVVIILTGLYYLVTGNTSHFDNAFEDTNWNPTYFATAFYHTLYAYEGWDSLNGIMEEVKDPVRYVNDIIIRSGL</sequence>
<feature type="region of interest" description="Disordered" evidence="5">
    <location>
        <begin position="1"/>
        <end position="82"/>
    </location>
</feature>
<evidence type="ECO:0000256" key="2">
    <source>
        <dbReference type="ARBA" id="ARBA00022692"/>
    </source>
</evidence>
<feature type="compositionally biased region" description="Basic and acidic residues" evidence="5">
    <location>
        <begin position="29"/>
        <end position="40"/>
    </location>
</feature>
<dbReference type="AlphaFoldDB" id="A0AAE1UBM0"/>
<feature type="compositionally biased region" description="Polar residues" evidence="5">
    <location>
        <begin position="63"/>
        <end position="73"/>
    </location>
</feature>
<keyword evidence="4 6" id="KW-0472">Membrane</keyword>
<evidence type="ECO:0000256" key="5">
    <source>
        <dbReference type="SAM" id="MobiDB-lite"/>
    </source>
</evidence>
<feature type="transmembrane region" description="Helical" evidence="6">
    <location>
        <begin position="239"/>
        <end position="260"/>
    </location>
</feature>
<feature type="transmembrane region" description="Helical" evidence="6">
    <location>
        <begin position="93"/>
        <end position="113"/>
    </location>
</feature>
<dbReference type="Proteomes" id="UP001292094">
    <property type="component" value="Unassembled WGS sequence"/>
</dbReference>
<dbReference type="FunFam" id="1.20.1740.10:FF:000056">
    <property type="entry name" value="Y+L amino acid transporter 2"/>
    <property type="match status" value="1"/>
</dbReference>
<evidence type="ECO:0000256" key="4">
    <source>
        <dbReference type="ARBA" id="ARBA00023136"/>
    </source>
</evidence>
<evidence type="ECO:0000256" key="3">
    <source>
        <dbReference type="ARBA" id="ARBA00022989"/>
    </source>
</evidence>
<evidence type="ECO:0000313" key="7">
    <source>
        <dbReference type="EMBL" id="KAK4318153.1"/>
    </source>
</evidence>
<comment type="caution">
    <text evidence="7">The sequence shown here is derived from an EMBL/GenBank/DDBJ whole genome shotgun (WGS) entry which is preliminary data.</text>
</comment>
<feature type="transmembrane region" description="Helical" evidence="6">
    <location>
        <begin position="125"/>
        <end position="145"/>
    </location>
</feature>
<gene>
    <name evidence="7" type="ORF">Pmani_010844</name>
</gene>
<evidence type="ECO:0000256" key="1">
    <source>
        <dbReference type="ARBA" id="ARBA00004141"/>
    </source>
</evidence>
<proteinExistence type="predicted"/>
<dbReference type="GO" id="GO:0015179">
    <property type="term" value="F:L-amino acid transmembrane transporter activity"/>
    <property type="evidence" value="ECO:0007669"/>
    <property type="project" value="TreeGrafter"/>
</dbReference>
<reference evidence="7" key="1">
    <citation type="submission" date="2023-11" db="EMBL/GenBank/DDBJ databases">
        <title>Genome assemblies of two species of porcelain crab, Petrolisthes cinctipes and Petrolisthes manimaculis (Anomura: Porcellanidae).</title>
        <authorList>
            <person name="Angst P."/>
        </authorList>
    </citation>
    <scope>NUCLEOTIDE SEQUENCE</scope>
    <source>
        <strain evidence="7">PB745_02</strain>
        <tissue evidence="7">Gill</tissue>
    </source>
</reference>
<dbReference type="InterPro" id="IPR050598">
    <property type="entry name" value="AminoAcid_Transporter"/>
</dbReference>
<dbReference type="PANTHER" id="PTHR11785">
    <property type="entry name" value="AMINO ACID TRANSPORTER"/>
    <property type="match status" value="1"/>
</dbReference>
<keyword evidence="3 6" id="KW-1133">Transmembrane helix</keyword>
<evidence type="ECO:0000313" key="8">
    <source>
        <dbReference type="Proteomes" id="UP001292094"/>
    </source>
</evidence>
<dbReference type="InterPro" id="IPR002293">
    <property type="entry name" value="AA/rel_permease1"/>
</dbReference>
<dbReference type="GO" id="GO:0016020">
    <property type="term" value="C:membrane"/>
    <property type="evidence" value="ECO:0007669"/>
    <property type="project" value="UniProtKB-SubCell"/>
</dbReference>
<dbReference type="PANTHER" id="PTHR11785:SF528">
    <property type="entry name" value="AMINO ACID TRANSPORTER PROTEIN JHI-21"/>
    <property type="match status" value="1"/>
</dbReference>
<protein>
    <submittedName>
        <fullName evidence="7">Uncharacterized protein</fullName>
    </submittedName>
</protein>
<comment type="subcellular location">
    <subcellularLocation>
        <location evidence="1">Membrane</location>
        <topology evidence="1">Multi-pass membrane protein</topology>
    </subcellularLocation>
</comment>